<accession>A0A4Y2JT31</accession>
<dbReference type="Proteomes" id="UP000499080">
    <property type="component" value="Unassembled WGS sequence"/>
</dbReference>
<evidence type="ECO:0000313" key="2">
    <source>
        <dbReference type="Proteomes" id="UP000499080"/>
    </source>
</evidence>
<evidence type="ECO:0000313" key="1">
    <source>
        <dbReference type="EMBL" id="GBM93114.1"/>
    </source>
</evidence>
<dbReference type="OrthoDB" id="411823at2759"/>
<gene>
    <name evidence="1" type="ORF">AVEN_32039_1</name>
</gene>
<keyword evidence="2" id="KW-1185">Reference proteome</keyword>
<name>A0A4Y2JT31_ARAVE</name>
<dbReference type="AlphaFoldDB" id="A0A4Y2JT31"/>
<protein>
    <submittedName>
        <fullName evidence="1">Uncharacterized protein</fullName>
    </submittedName>
</protein>
<organism evidence="1 2">
    <name type="scientific">Araneus ventricosus</name>
    <name type="common">Orbweaver spider</name>
    <name type="synonym">Epeira ventricosa</name>
    <dbReference type="NCBI Taxonomy" id="182803"/>
    <lineage>
        <taxon>Eukaryota</taxon>
        <taxon>Metazoa</taxon>
        <taxon>Ecdysozoa</taxon>
        <taxon>Arthropoda</taxon>
        <taxon>Chelicerata</taxon>
        <taxon>Arachnida</taxon>
        <taxon>Araneae</taxon>
        <taxon>Araneomorphae</taxon>
        <taxon>Entelegynae</taxon>
        <taxon>Araneoidea</taxon>
        <taxon>Araneidae</taxon>
        <taxon>Araneus</taxon>
    </lineage>
</organism>
<dbReference type="EMBL" id="BGPR01003849">
    <property type="protein sequence ID" value="GBM93114.1"/>
    <property type="molecule type" value="Genomic_DNA"/>
</dbReference>
<comment type="caution">
    <text evidence="1">The sequence shown here is derived from an EMBL/GenBank/DDBJ whole genome shotgun (WGS) entry which is preliminary data.</text>
</comment>
<sequence length="128" mass="14512">MEDKTGSAFCVMEEDITKYEWMAQLSPFNTVFQTELLAIQEACLWASKTNKQVKDNGETGRSVHNVLPKVKTTPTPRQRPEIMFVTGYGPFAVHLKRLNIRNSDSCGCETWEPPYTMLQAACLQPHTT</sequence>
<proteinExistence type="predicted"/>
<reference evidence="1 2" key="1">
    <citation type="journal article" date="2019" name="Sci. Rep.">
        <title>Orb-weaving spider Araneus ventricosus genome elucidates the spidroin gene catalogue.</title>
        <authorList>
            <person name="Kono N."/>
            <person name="Nakamura H."/>
            <person name="Ohtoshi R."/>
            <person name="Moran D.A.P."/>
            <person name="Shinohara A."/>
            <person name="Yoshida Y."/>
            <person name="Fujiwara M."/>
            <person name="Mori M."/>
            <person name="Tomita M."/>
            <person name="Arakawa K."/>
        </authorList>
    </citation>
    <scope>NUCLEOTIDE SEQUENCE [LARGE SCALE GENOMIC DNA]</scope>
</reference>